<evidence type="ECO:0000256" key="2">
    <source>
        <dbReference type="ARBA" id="ARBA00023043"/>
    </source>
</evidence>
<feature type="repeat" description="ANK" evidence="3">
    <location>
        <begin position="595"/>
        <end position="627"/>
    </location>
</feature>
<keyword evidence="1" id="KW-0677">Repeat</keyword>
<reference evidence="5 6" key="1">
    <citation type="submission" date="2014-02" db="EMBL/GenBank/DDBJ databases">
        <title>The genome sequence of Colletotrichum simmondsii CBS122122.</title>
        <authorList>
            <person name="Baroncelli R."/>
            <person name="Thon M.R."/>
        </authorList>
    </citation>
    <scope>NUCLEOTIDE SEQUENCE [LARGE SCALE GENOMIC DNA]</scope>
    <source>
        <strain evidence="5 6">CBS122122</strain>
    </source>
</reference>
<accession>A0A135SDQ3</accession>
<name>A0A135SDQ3_9PEZI</name>
<keyword evidence="6" id="KW-1185">Reference proteome</keyword>
<organism evidence="5 6">
    <name type="scientific">Colletotrichum simmondsii</name>
    <dbReference type="NCBI Taxonomy" id="703756"/>
    <lineage>
        <taxon>Eukaryota</taxon>
        <taxon>Fungi</taxon>
        <taxon>Dikarya</taxon>
        <taxon>Ascomycota</taxon>
        <taxon>Pezizomycotina</taxon>
        <taxon>Sordariomycetes</taxon>
        <taxon>Hypocreomycetidae</taxon>
        <taxon>Glomerellales</taxon>
        <taxon>Glomerellaceae</taxon>
        <taxon>Colletotrichum</taxon>
        <taxon>Colletotrichum acutatum species complex</taxon>
    </lineage>
</organism>
<evidence type="ECO:0000256" key="1">
    <source>
        <dbReference type="ARBA" id="ARBA00022737"/>
    </source>
</evidence>
<protein>
    <recommendedName>
        <fullName evidence="4">Nephrocystin 3-like N-terminal domain-containing protein</fullName>
    </recommendedName>
</protein>
<dbReference type="SUPFAM" id="SSF48403">
    <property type="entry name" value="Ankyrin repeat"/>
    <property type="match status" value="2"/>
</dbReference>
<dbReference type="AlphaFoldDB" id="A0A135SDQ3"/>
<feature type="repeat" description="ANK" evidence="3">
    <location>
        <begin position="525"/>
        <end position="561"/>
    </location>
</feature>
<dbReference type="PANTHER" id="PTHR24198">
    <property type="entry name" value="ANKYRIN REPEAT AND PROTEIN KINASE DOMAIN-CONTAINING PROTEIN"/>
    <property type="match status" value="1"/>
</dbReference>
<dbReference type="InterPro" id="IPR056884">
    <property type="entry name" value="NPHP3-like_N"/>
</dbReference>
<dbReference type="Pfam" id="PF24883">
    <property type="entry name" value="NPHP3_N"/>
    <property type="match status" value="1"/>
</dbReference>
<feature type="repeat" description="ANK" evidence="3">
    <location>
        <begin position="761"/>
        <end position="793"/>
    </location>
</feature>
<dbReference type="Gene3D" id="1.25.40.20">
    <property type="entry name" value="Ankyrin repeat-containing domain"/>
    <property type="match status" value="4"/>
</dbReference>
<gene>
    <name evidence="5" type="ORF">CSIM01_02368</name>
</gene>
<proteinExistence type="predicted"/>
<dbReference type="InterPro" id="IPR002110">
    <property type="entry name" value="Ankyrin_rpt"/>
</dbReference>
<feature type="domain" description="Nephrocystin 3-like N-terminal" evidence="4">
    <location>
        <begin position="7"/>
        <end position="174"/>
    </location>
</feature>
<feature type="repeat" description="ANK" evidence="3">
    <location>
        <begin position="662"/>
        <end position="694"/>
    </location>
</feature>
<sequence length="953" mass="106662">MDRLTPGTGEWLFRNQRFLDWKTSFGSLLWLDGIIGAGKSVLSSIIVHHLEDSRNVDEPSACIYIYFHDDDESQPTLASLYAGLLEQLLRRLEGDHVICDSLRNSYKKSKDHGASLSHDDYFNLLATQGQAFTKVYLIVDGFDTHYNTRNPQIQDQFIKGVRQLTNWCLLMTSRLGTFTRGRRESDLELIIQATATDIGLYVDMRVEGSGEMLRLTREGSVTDVDFRKHISTAIAEKAQGVFLLAKMHMDNLVSQEILGDFKIMLKTLPESREKTFDAALQRVQRQEPIHRERALHVLTWVAFAMQPVTPSEVSHAFAVHKHAESLDKEFLANVSQLTSPCAGIVVVDQQSGLLRSAHDAVLRHVRQSGYLPNNPHRNMALQCLSYLTFGSFNDVSIFDKSVSESTRDFPLLEYAAKHWYSHYHRAQPCDVLEERVLHFLENENCTSFSFHIRNPVTGKGVSGLHACAFLGADQLAKKLIQRGMSVHLETAEQQKPLHWAARSGNLAIARLLREHEASLDAQDRQGNTPLHLAVCHDRPGEHGDMVSLLIQMGARVDLWSTKGFTPLRWCLKYGLTDRATPLIHRKAELDVEDKDGWTPMRWAAWYRRSEMVRLMVKNGYDINHRAKDGWNILQYAAQYGDESLTIFLLDNDIEVDLRDQEEGLTPLQWAIMHSNTSVAKLLLDNGANVNVTCKGKLTPLMQATRGGNKEAVWLLLGHKPTMDAQEEDGNTALHFAVRHGHKALVWILVEEGASLNIQEVKGRTPLHRAVANNDLPLVWYLTLKGANVSLADVKGREPLHLAARQGQEKAVDLLLERGANINNQDGSGLTPLHHAASSGQHNVASFLMNHGAQLDVLDQAQNSALNYATRLGFREVVHMLLDGGAQTSLQDTAGLTALHHAACLNNEMIVQELLNYAAQSSIQDKKGLTALHHAASLGHEQISAHTHSNQSNK</sequence>
<keyword evidence="2 3" id="KW-0040">ANK repeat</keyword>
<dbReference type="PROSITE" id="PS50297">
    <property type="entry name" value="ANK_REP_REGION"/>
    <property type="match status" value="9"/>
</dbReference>
<feature type="repeat" description="ANK" evidence="3">
    <location>
        <begin position="728"/>
        <end position="760"/>
    </location>
</feature>
<dbReference type="SMART" id="SM00248">
    <property type="entry name" value="ANK"/>
    <property type="match status" value="14"/>
</dbReference>
<feature type="repeat" description="ANK" evidence="3">
    <location>
        <begin position="893"/>
        <end position="925"/>
    </location>
</feature>
<dbReference type="Pfam" id="PF13637">
    <property type="entry name" value="Ank_4"/>
    <property type="match status" value="1"/>
</dbReference>
<dbReference type="PROSITE" id="PS50088">
    <property type="entry name" value="ANK_REPEAT"/>
    <property type="match status" value="11"/>
</dbReference>
<feature type="repeat" description="ANK" evidence="3">
    <location>
        <begin position="827"/>
        <end position="859"/>
    </location>
</feature>
<dbReference type="Proteomes" id="UP000070328">
    <property type="component" value="Unassembled WGS sequence"/>
</dbReference>
<evidence type="ECO:0000313" key="6">
    <source>
        <dbReference type="Proteomes" id="UP000070328"/>
    </source>
</evidence>
<evidence type="ECO:0000313" key="5">
    <source>
        <dbReference type="EMBL" id="KXH34033.1"/>
    </source>
</evidence>
<evidence type="ECO:0000256" key="3">
    <source>
        <dbReference type="PROSITE-ProRule" id="PRU00023"/>
    </source>
</evidence>
<dbReference type="InterPro" id="IPR027417">
    <property type="entry name" value="P-loop_NTPase"/>
</dbReference>
<feature type="repeat" description="ANK" evidence="3">
    <location>
        <begin position="628"/>
        <end position="660"/>
    </location>
</feature>
<dbReference type="PANTHER" id="PTHR24198:SF165">
    <property type="entry name" value="ANKYRIN REPEAT-CONTAINING PROTEIN-RELATED"/>
    <property type="match status" value="1"/>
</dbReference>
<dbReference type="InterPro" id="IPR036770">
    <property type="entry name" value="Ankyrin_rpt-contain_sf"/>
</dbReference>
<dbReference type="Pfam" id="PF12796">
    <property type="entry name" value="Ank_2"/>
    <property type="match status" value="4"/>
</dbReference>
<feature type="repeat" description="ANK" evidence="3">
    <location>
        <begin position="794"/>
        <end position="826"/>
    </location>
</feature>
<evidence type="ECO:0000259" key="4">
    <source>
        <dbReference type="Pfam" id="PF24883"/>
    </source>
</evidence>
<feature type="repeat" description="ANK" evidence="3">
    <location>
        <begin position="860"/>
        <end position="892"/>
    </location>
</feature>
<dbReference type="Gene3D" id="3.40.50.300">
    <property type="entry name" value="P-loop containing nucleotide triphosphate hydrolases"/>
    <property type="match status" value="1"/>
</dbReference>
<dbReference type="PRINTS" id="PR01415">
    <property type="entry name" value="ANKYRIN"/>
</dbReference>
<dbReference type="EMBL" id="JFBX01000594">
    <property type="protein sequence ID" value="KXH34033.1"/>
    <property type="molecule type" value="Genomic_DNA"/>
</dbReference>
<feature type="repeat" description="ANK" evidence="3">
    <location>
        <begin position="492"/>
        <end position="524"/>
    </location>
</feature>
<comment type="caution">
    <text evidence="5">The sequence shown here is derived from an EMBL/GenBank/DDBJ whole genome shotgun (WGS) entry which is preliminary data.</text>
</comment>
<dbReference type="Pfam" id="PF00023">
    <property type="entry name" value="Ank"/>
    <property type="match status" value="1"/>
</dbReference>
<dbReference type="SUPFAM" id="SSF52540">
    <property type="entry name" value="P-loop containing nucleoside triphosphate hydrolases"/>
    <property type="match status" value="1"/>
</dbReference>